<feature type="compositionally biased region" description="Polar residues" evidence="1">
    <location>
        <begin position="149"/>
        <end position="167"/>
    </location>
</feature>
<feature type="signal peptide" evidence="2">
    <location>
        <begin position="1"/>
        <end position="22"/>
    </location>
</feature>
<evidence type="ECO:0000313" key="3">
    <source>
        <dbReference type="EMBL" id="TDL13778.1"/>
    </source>
</evidence>
<keyword evidence="4" id="KW-1185">Reference proteome</keyword>
<dbReference type="VEuPathDB" id="FungiDB:BD410DRAFT_871450"/>
<gene>
    <name evidence="3" type="ORF">BD410DRAFT_871450</name>
</gene>
<dbReference type="Proteomes" id="UP000294933">
    <property type="component" value="Unassembled WGS sequence"/>
</dbReference>
<evidence type="ECO:0000313" key="4">
    <source>
        <dbReference type="Proteomes" id="UP000294933"/>
    </source>
</evidence>
<evidence type="ECO:0000256" key="2">
    <source>
        <dbReference type="SAM" id="SignalP"/>
    </source>
</evidence>
<feature type="region of interest" description="Disordered" evidence="1">
    <location>
        <begin position="148"/>
        <end position="167"/>
    </location>
</feature>
<protein>
    <submittedName>
        <fullName evidence="3">Uncharacterized protein</fullName>
    </submittedName>
</protein>
<evidence type="ECO:0000256" key="1">
    <source>
        <dbReference type="SAM" id="MobiDB-lite"/>
    </source>
</evidence>
<keyword evidence="2" id="KW-0732">Signal</keyword>
<organism evidence="3 4">
    <name type="scientific">Rickenella mellea</name>
    <dbReference type="NCBI Taxonomy" id="50990"/>
    <lineage>
        <taxon>Eukaryota</taxon>
        <taxon>Fungi</taxon>
        <taxon>Dikarya</taxon>
        <taxon>Basidiomycota</taxon>
        <taxon>Agaricomycotina</taxon>
        <taxon>Agaricomycetes</taxon>
        <taxon>Hymenochaetales</taxon>
        <taxon>Rickenellaceae</taxon>
        <taxon>Rickenella</taxon>
    </lineage>
</organism>
<dbReference type="EMBL" id="ML170466">
    <property type="protein sequence ID" value="TDL13778.1"/>
    <property type="molecule type" value="Genomic_DNA"/>
</dbReference>
<proteinExistence type="predicted"/>
<accession>A0A4Y7PFF5</accession>
<dbReference type="AlphaFoldDB" id="A0A4Y7PFF5"/>
<feature type="chain" id="PRO_5021504303" evidence="2">
    <location>
        <begin position="23"/>
        <end position="282"/>
    </location>
</feature>
<name>A0A4Y7PFF5_9AGAM</name>
<sequence length="282" mass="31392">FIQDLYCSVSVLTLTISSCACCAEFLCVLQRFPACAARTSCLADAVLLSCCGVVNHRYYCAAPFLSPTNAVCAAPSWPKIPPRLIHCERYKSIGYHHNPHISVLSSSLFLDLVRLPMSDPFNAGPAAYNSVKLKEKKAILQVSQKHHPNLTTTPQAASHQASNTPDDTATELITTSAITSESKPEKTSQHPSLRHGKTALEGCTCILPLLEMCDHPIVGCQRGGPRHRTLFTDRRYILRLPPSNLREDSEAYKAWCRDSELEYLRRIVRNDGADHWEDFLLQ</sequence>
<reference evidence="3 4" key="1">
    <citation type="submission" date="2018-06" db="EMBL/GenBank/DDBJ databases">
        <title>A transcriptomic atlas of mushroom development highlights an independent origin of complex multicellularity.</title>
        <authorList>
            <consortium name="DOE Joint Genome Institute"/>
            <person name="Krizsan K."/>
            <person name="Almasi E."/>
            <person name="Merenyi Z."/>
            <person name="Sahu N."/>
            <person name="Viragh M."/>
            <person name="Koszo T."/>
            <person name="Mondo S."/>
            <person name="Kiss B."/>
            <person name="Balint B."/>
            <person name="Kues U."/>
            <person name="Barry K."/>
            <person name="Hegedus J.C."/>
            <person name="Henrissat B."/>
            <person name="Johnson J."/>
            <person name="Lipzen A."/>
            <person name="Ohm R."/>
            <person name="Nagy I."/>
            <person name="Pangilinan J."/>
            <person name="Yan J."/>
            <person name="Xiong Y."/>
            <person name="Grigoriev I.V."/>
            <person name="Hibbett D.S."/>
            <person name="Nagy L.G."/>
        </authorList>
    </citation>
    <scope>NUCLEOTIDE SEQUENCE [LARGE SCALE GENOMIC DNA]</scope>
    <source>
        <strain evidence="3 4">SZMC22713</strain>
    </source>
</reference>
<feature type="non-terminal residue" evidence="3">
    <location>
        <position position="1"/>
    </location>
</feature>